<dbReference type="InterPro" id="IPR050888">
    <property type="entry name" value="ZnF_C2H2-type_TF"/>
</dbReference>
<dbReference type="Pfam" id="PF07776">
    <property type="entry name" value="zf-AD"/>
    <property type="match status" value="1"/>
</dbReference>
<feature type="binding site" evidence="8">
    <location>
        <position position="4"/>
    </location>
    <ligand>
        <name>Zn(2+)</name>
        <dbReference type="ChEBI" id="CHEBI:29105"/>
    </ligand>
</feature>
<evidence type="ECO:0000256" key="3">
    <source>
        <dbReference type="ARBA" id="ARBA00022737"/>
    </source>
</evidence>
<evidence type="ECO:0000313" key="12">
    <source>
        <dbReference type="EMBL" id="KAL1394319.1"/>
    </source>
</evidence>
<dbReference type="InterPro" id="IPR013087">
    <property type="entry name" value="Znf_C2H2_type"/>
</dbReference>
<evidence type="ECO:0000256" key="2">
    <source>
        <dbReference type="ARBA" id="ARBA00022723"/>
    </source>
</evidence>
<evidence type="ECO:0000259" key="11">
    <source>
        <dbReference type="PROSITE" id="PS51915"/>
    </source>
</evidence>
<dbReference type="SMART" id="SM00355">
    <property type="entry name" value="ZnF_C2H2"/>
    <property type="match status" value="10"/>
</dbReference>
<accession>A0ABD1D6X4</accession>
<keyword evidence="5 8" id="KW-0862">Zinc</keyword>
<dbReference type="PANTHER" id="PTHR24406">
    <property type="entry name" value="TRANSCRIPTIONAL REPRESSOR CTCFL-RELATED"/>
    <property type="match status" value="1"/>
</dbReference>
<keyword evidence="6" id="KW-0539">Nucleus</keyword>
<dbReference type="EMBL" id="JBEHCU010007660">
    <property type="protein sequence ID" value="KAL1394319.1"/>
    <property type="molecule type" value="Genomic_DNA"/>
</dbReference>
<evidence type="ECO:0008006" key="14">
    <source>
        <dbReference type="Google" id="ProtNLM"/>
    </source>
</evidence>
<gene>
    <name evidence="12" type="ORF">pipiens_012039</name>
</gene>
<feature type="domain" description="C2H2-type" evidence="10">
    <location>
        <begin position="615"/>
        <end position="643"/>
    </location>
</feature>
<dbReference type="GO" id="GO:0005634">
    <property type="term" value="C:nucleus"/>
    <property type="evidence" value="ECO:0007669"/>
    <property type="project" value="UniProtKB-SubCell"/>
</dbReference>
<dbReference type="PROSITE" id="PS51915">
    <property type="entry name" value="ZAD"/>
    <property type="match status" value="1"/>
</dbReference>
<keyword evidence="2 8" id="KW-0479">Metal-binding</keyword>
<dbReference type="PROSITE" id="PS50157">
    <property type="entry name" value="ZINC_FINGER_C2H2_2"/>
    <property type="match status" value="2"/>
</dbReference>
<proteinExistence type="predicted"/>
<dbReference type="SMART" id="SM00868">
    <property type="entry name" value="zf-AD"/>
    <property type="match status" value="1"/>
</dbReference>
<feature type="binding site" evidence="8">
    <location>
        <position position="7"/>
    </location>
    <ligand>
        <name>Zn(2+)</name>
        <dbReference type="ChEBI" id="CHEBI:29105"/>
    </ligand>
</feature>
<protein>
    <recommendedName>
        <fullName evidence="14">Transcription factor grauzone</fullName>
    </recommendedName>
</protein>
<evidence type="ECO:0000256" key="1">
    <source>
        <dbReference type="ARBA" id="ARBA00004123"/>
    </source>
</evidence>
<evidence type="ECO:0000256" key="8">
    <source>
        <dbReference type="PROSITE-ProRule" id="PRU01263"/>
    </source>
</evidence>
<dbReference type="PROSITE" id="PS00028">
    <property type="entry name" value="ZINC_FINGER_C2H2_1"/>
    <property type="match status" value="4"/>
</dbReference>
<comment type="subcellular location">
    <subcellularLocation>
        <location evidence="1">Nucleus</location>
    </subcellularLocation>
</comment>
<dbReference type="InterPro" id="IPR036236">
    <property type="entry name" value="Znf_C2H2_sf"/>
</dbReference>
<reference evidence="12 13" key="1">
    <citation type="submission" date="2024-05" db="EMBL/GenBank/DDBJ databases">
        <title>Culex pipiens pipiens assembly and annotation.</title>
        <authorList>
            <person name="Alout H."/>
            <person name="Durand T."/>
        </authorList>
    </citation>
    <scope>NUCLEOTIDE SEQUENCE [LARGE SCALE GENOMIC DNA]</scope>
    <source>
        <strain evidence="12">HA-2024</strain>
        <tissue evidence="12">Whole body</tissue>
    </source>
</reference>
<evidence type="ECO:0000256" key="9">
    <source>
        <dbReference type="SAM" id="MobiDB-lite"/>
    </source>
</evidence>
<dbReference type="SUPFAM" id="SSF57667">
    <property type="entry name" value="beta-beta-alpha zinc fingers"/>
    <property type="match status" value="1"/>
</dbReference>
<keyword evidence="13" id="KW-1185">Reference proteome</keyword>
<evidence type="ECO:0000256" key="5">
    <source>
        <dbReference type="ARBA" id="ARBA00022833"/>
    </source>
</evidence>
<evidence type="ECO:0000256" key="6">
    <source>
        <dbReference type="ARBA" id="ARBA00023242"/>
    </source>
</evidence>
<dbReference type="SUPFAM" id="SSF57716">
    <property type="entry name" value="Glucocorticoid receptor-like (DNA-binding domain)"/>
    <property type="match status" value="1"/>
</dbReference>
<dbReference type="GO" id="GO:0008270">
    <property type="term" value="F:zinc ion binding"/>
    <property type="evidence" value="ECO:0007669"/>
    <property type="project" value="UniProtKB-UniRule"/>
</dbReference>
<sequence length="673" mass="78709">MDSCRLCLGDFLQPLPEDAFSIHSMEAKLRTVFTFEIPYNKRLSKSICPDCAITVSKLYNFATTVHQNQQQLLDQIDDEDSMQAELGAIIEKAVRRSPKENYKHLFRAMSEETAKVQQDPEISVKITRKQKSKSAAIRFERNLISRYLDMVCDLCHEDQYTYQRLETHFRRHHGRRVAYVVCCGEKLSSEGRISEHLQKHMNAIKSPKVSAKVGTWERRVELAFGSMLSDFKRDLEGYEPLPDMAAALKGDIEEQKKMYDVQDYLVQTYFTLDCELCGLKISNLNDRRMHFRQNHPSEKYFVSCCRQRFSPRISIMRHLNRHWRHESARAKVVKQVKMETEAVENARLKQDQAVYGPLMNEFREDLIEGGFTPPKKIPETKTVERMKRLHQMQDYLIAKHTPLNCELCGAEISTYTGRQNHFKIGHPKEKFYIQCCGKTMFTRQGVIVHLLRHRKGLPTTVEPSPTIRTVPENSKDDALIEAFYKMDCELCDYTGSSYLDLRVHFQKSHREEGFFITCCNRRFKTKYHIVEHINSHRKPPTKCDHCEATFFSERSRSVEEIFHCDQCVESFPSRNLLTLHAYKHELVACEICGAEMKRCALRVHRLNVHKLDEEIVCHVCARVYHSKSVFNKHYREAHLGIRRKSKRKSRAKKKRPAQEAVTDGGTEWQVEEE</sequence>
<organism evidence="12 13">
    <name type="scientific">Culex pipiens pipiens</name>
    <name type="common">Northern house mosquito</name>
    <dbReference type="NCBI Taxonomy" id="38569"/>
    <lineage>
        <taxon>Eukaryota</taxon>
        <taxon>Metazoa</taxon>
        <taxon>Ecdysozoa</taxon>
        <taxon>Arthropoda</taxon>
        <taxon>Hexapoda</taxon>
        <taxon>Insecta</taxon>
        <taxon>Pterygota</taxon>
        <taxon>Neoptera</taxon>
        <taxon>Endopterygota</taxon>
        <taxon>Diptera</taxon>
        <taxon>Nematocera</taxon>
        <taxon>Culicoidea</taxon>
        <taxon>Culicidae</taxon>
        <taxon>Culicinae</taxon>
        <taxon>Culicini</taxon>
        <taxon>Culex</taxon>
        <taxon>Culex</taxon>
    </lineage>
</organism>
<feature type="binding site" evidence="8">
    <location>
        <position position="48"/>
    </location>
    <ligand>
        <name>Zn(2+)</name>
        <dbReference type="ChEBI" id="CHEBI:29105"/>
    </ligand>
</feature>
<dbReference type="InterPro" id="IPR012934">
    <property type="entry name" value="Znf_AD"/>
</dbReference>
<keyword evidence="4 7" id="KW-0863">Zinc-finger</keyword>
<feature type="compositionally biased region" description="Basic residues" evidence="9">
    <location>
        <begin position="642"/>
        <end position="655"/>
    </location>
</feature>
<feature type="region of interest" description="Disordered" evidence="9">
    <location>
        <begin position="642"/>
        <end position="673"/>
    </location>
</feature>
<dbReference type="Proteomes" id="UP001562425">
    <property type="component" value="Unassembled WGS sequence"/>
</dbReference>
<evidence type="ECO:0000259" key="10">
    <source>
        <dbReference type="PROSITE" id="PS50157"/>
    </source>
</evidence>
<name>A0ABD1D6X4_CULPP</name>
<dbReference type="AlphaFoldDB" id="A0ABD1D6X4"/>
<evidence type="ECO:0000313" key="13">
    <source>
        <dbReference type="Proteomes" id="UP001562425"/>
    </source>
</evidence>
<feature type="domain" description="C2H2-type" evidence="10">
    <location>
        <begin position="562"/>
        <end position="584"/>
    </location>
</feature>
<dbReference type="Gene3D" id="3.40.1800.20">
    <property type="match status" value="1"/>
</dbReference>
<dbReference type="Gene3D" id="3.30.160.60">
    <property type="entry name" value="Classic Zinc Finger"/>
    <property type="match status" value="1"/>
</dbReference>
<evidence type="ECO:0000256" key="7">
    <source>
        <dbReference type="PROSITE-ProRule" id="PRU00042"/>
    </source>
</evidence>
<feature type="binding site" evidence="8">
    <location>
        <position position="51"/>
    </location>
    <ligand>
        <name>Zn(2+)</name>
        <dbReference type="ChEBI" id="CHEBI:29105"/>
    </ligand>
</feature>
<feature type="domain" description="ZAD" evidence="11">
    <location>
        <begin position="2"/>
        <end position="75"/>
    </location>
</feature>
<comment type="caution">
    <text evidence="12">The sequence shown here is derived from an EMBL/GenBank/DDBJ whole genome shotgun (WGS) entry which is preliminary data.</text>
</comment>
<evidence type="ECO:0000256" key="4">
    <source>
        <dbReference type="ARBA" id="ARBA00022771"/>
    </source>
</evidence>
<keyword evidence="3" id="KW-0677">Repeat</keyword>